<proteinExistence type="predicted"/>
<protein>
    <submittedName>
        <fullName evidence="1">Uncharacterized protein</fullName>
    </submittedName>
</protein>
<sequence length="72" mass="8379">MTSTLSSTMNPFQLARKELKEQLDRFATTFEAKMDAVVEMLNRHPNVMYKKVDLLIEKTIPESRHVSLLVQK</sequence>
<organism evidence="1 2">
    <name type="scientific">Necator americanus</name>
    <name type="common">Human hookworm</name>
    <dbReference type="NCBI Taxonomy" id="51031"/>
    <lineage>
        <taxon>Eukaryota</taxon>
        <taxon>Metazoa</taxon>
        <taxon>Ecdysozoa</taxon>
        <taxon>Nematoda</taxon>
        <taxon>Chromadorea</taxon>
        <taxon>Rhabditida</taxon>
        <taxon>Rhabditina</taxon>
        <taxon>Rhabditomorpha</taxon>
        <taxon>Strongyloidea</taxon>
        <taxon>Ancylostomatidae</taxon>
        <taxon>Bunostominae</taxon>
        <taxon>Necator</taxon>
    </lineage>
</organism>
<keyword evidence="2" id="KW-1185">Reference proteome</keyword>
<dbReference type="EMBL" id="JAVFWL010000001">
    <property type="protein sequence ID" value="KAK6730570.1"/>
    <property type="molecule type" value="Genomic_DNA"/>
</dbReference>
<evidence type="ECO:0000313" key="2">
    <source>
        <dbReference type="Proteomes" id="UP001303046"/>
    </source>
</evidence>
<accession>A0ABR1BXE1</accession>
<name>A0ABR1BXE1_NECAM</name>
<dbReference type="Proteomes" id="UP001303046">
    <property type="component" value="Unassembled WGS sequence"/>
</dbReference>
<reference evidence="1 2" key="1">
    <citation type="submission" date="2023-08" db="EMBL/GenBank/DDBJ databases">
        <title>A Necator americanus chromosomal reference genome.</title>
        <authorList>
            <person name="Ilik V."/>
            <person name="Petrzelkova K.J."/>
            <person name="Pardy F."/>
            <person name="Fuh T."/>
            <person name="Niatou-Singa F.S."/>
            <person name="Gouil Q."/>
            <person name="Baker L."/>
            <person name="Ritchie M.E."/>
            <person name="Jex A.R."/>
            <person name="Gazzola D."/>
            <person name="Li H."/>
            <person name="Toshio Fujiwara R."/>
            <person name="Zhan B."/>
            <person name="Aroian R.V."/>
            <person name="Pafco B."/>
            <person name="Schwarz E.M."/>
        </authorList>
    </citation>
    <scope>NUCLEOTIDE SEQUENCE [LARGE SCALE GENOMIC DNA]</scope>
    <source>
        <strain evidence="1 2">Aroian</strain>
        <tissue evidence="1">Whole animal</tissue>
    </source>
</reference>
<evidence type="ECO:0000313" key="1">
    <source>
        <dbReference type="EMBL" id="KAK6730570.1"/>
    </source>
</evidence>
<gene>
    <name evidence="1" type="primary">Necator_chrI.g3315</name>
    <name evidence="1" type="ORF">RB195_007186</name>
</gene>
<comment type="caution">
    <text evidence="1">The sequence shown here is derived from an EMBL/GenBank/DDBJ whole genome shotgun (WGS) entry which is preliminary data.</text>
</comment>